<gene>
    <name evidence="2" type="ORF">A3B19_01650</name>
</gene>
<sequence length="94" mass="11169">MENIKRDAYLFFSIVLGFLLSFLVHAVVEIWYIGRLVDNFEIYSFGLSWSAWFFVHDVASVILALLGVVGGYAVGKRWWQIVYVENRHWFYERK</sequence>
<keyword evidence="1" id="KW-0472">Membrane</keyword>
<evidence type="ECO:0000313" key="3">
    <source>
        <dbReference type="Proteomes" id="UP000177346"/>
    </source>
</evidence>
<proteinExistence type="predicted"/>
<evidence type="ECO:0000256" key="1">
    <source>
        <dbReference type="SAM" id="Phobius"/>
    </source>
</evidence>
<name>A0A1F5XFB7_9BACT</name>
<dbReference type="EMBL" id="MFIF01000013">
    <property type="protein sequence ID" value="OGF86632.1"/>
    <property type="molecule type" value="Genomic_DNA"/>
</dbReference>
<comment type="caution">
    <text evidence="2">The sequence shown here is derived from an EMBL/GenBank/DDBJ whole genome shotgun (WGS) entry which is preliminary data.</text>
</comment>
<feature type="transmembrane region" description="Helical" evidence="1">
    <location>
        <begin position="53"/>
        <end position="74"/>
    </location>
</feature>
<feature type="transmembrane region" description="Helical" evidence="1">
    <location>
        <begin position="9"/>
        <end position="33"/>
    </location>
</feature>
<evidence type="ECO:0000313" key="2">
    <source>
        <dbReference type="EMBL" id="OGF86632.1"/>
    </source>
</evidence>
<protein>
    <submittedName>
        <fullName evidence="2">Uncharacterized protein</fullName>
    </submittedName>
</protein>
<dbReference type="Proteomes" id="UP000177346">
    <property type="component" value="Unassembled WGS sequence"/>
</dbReference>
<keyword evidence="1" id="KW-0812">Transmembrane</keyword>
<keyword evidence="1" id="KW-1133">Transmembrane helix</keyword>
<reference evidence="2 3" key="1">
    <citation type="journal article" date="2016" name="Nat. Commun.">
        <title>Thousands of microbial genomes shed light on interconnected biogeochemical processes in an aquifer system.</title>
        <authorList>
            <person name="Anantharaman K."/>
            <person name="Brown C.T."/>
            <person name="Hug L.A."/>
            <person name="Sharon I."/>
            <person name="Castelle C.J."/>
            <person name="Probst A.J."/>
            <person name="Thomas B.C."/>
            <person name="Singh A."/>
            <person name="Wilkins M.J."/>
            <person name="Karaoz U."/>
            <person name="Brodie E.L."/>
            <person name="Williams K.H."/>
            <person name="Hubbard S.S."/>
            <person name="Banfield J.F."/>
        </authorList>
    </citation>
    <scope>NUCLEOTIDE SEQUENCE [LARGE SCALE GENOMIC DNA]</scope>
</reference>
<accession>A0A1F5XFB7</accession>
<organism evidence="2 3">
    <name type="scientific">Candidatus Giovannonibacteria bacterium RIFCSPLOWO2_01_FULL_46_32</name>
    <dbReference type="NCBI Taxonomy" id="1798353"/>
    <lineage>
        <taxon>Bacteria</taxon>
        <taxon>Candidatus Giovannoniibacteriota</taxon>
    </lineage>
</organism>
<dbReference type="AlphaFoldDB" id="A0A1F5XFB7"/>